<dbReference type="AlphaFoldDB" id="A0A4R1AV93"/>
<keyword evidence="3" id="KW-1185">Reference proteome</keyword>
<dbReference type="RefSeq" id="WP_057762749.1">
    <property type="nucleotide sequence ID" value="NZ_CP183326.1"/>
</dbReference>
<organism evidence="2 3">
    <name type="scientific">Cytobacillus praedii</name>
    <dbReference type="NCBI Taxonomy" id="1742358"/>
    <lineage>
        <taxon>Bacteria</taxon>
        <taxon>Bacillati</taxon>
        <taxon>Bacillota</taxon>
        <taxon>Bacilli</taxon>
        <taxon>Bacillales</taxon>
        <taxon>Bacillaceae</taxon>
        <taxon>Cytobacillus</taxon>
    </lineage>
</organism>
<evidence type="ECO:0000313" key="3">
    <source>
        <dbReference type="Proteomes" id="UP000293846"/>
    </source>
</evidence>
<dbReference type="EMBL" id="SJTH01000036">
    <property type="protein sequence ID" value="TCJ02286.1"/>
    <property type="molecule type" value="Genomic_DNA"/>
</dbReference>
<reference evidence="2 3" key="1">
    <citation type="submission" date="2019-03" db="EMBL/GenBank/DDBJ databases">
        <authorList>
            <person name="Jensen L."/>
            <person name="Storgaard J."/>
            <person name="Sulaj E."/>
            <person name="Schramm A."/>
            <person name="Marshall I.P.G."/>
        </authorList>
    </citation>
    <scope>NUCLEOTIDE SEQUENCE [LARGE SCALE GENOMIC DNA]</scope>
    <source>
        <strain evidence="2 3">2017H2G3</strain>
    </source>
</reference>
<keyword evidence="1" id="KW-0812">Transmembrane</keyword>
<name>A0A4R1AV93_9BACI</name>
<dbReference type="Proteomes" id="UP000293846">
    <property type="component" value="Unassembled WGS sequence"/>
</dbReference>
<protein>
    <submittedName>
        <fullName evidence="2">Uncharacterized protein</fullName>
    </submittedName>
</protein>
<sequence>MLANIGASSIVLVFNIIFLIVGLFLLYIVISAGVKAGINKSVVGQLIEKKYGVNENKQSILHKELDNDK</sequence>
<feature type="transmembrane region" description="Helical" evidence="1">
    <location>
        <begin position="6"/>
        <end position="30"/>
    </location>
</feature>
<evidence type="ECO:0000313" key="2">
    <source>
        <dbReference type="EMBL" id="TCJ02286.1"/>
    </source>
</evidence>
<comment type="caution">
    <text evidence="2">The sequence shown here is derived from an EMBL/GenBank/DDBJ whole genome shotgun (WGS) entry which is preliminary data.</text>
</comment>
<proteinExistence type="predicted"/>
<gene>
    <name evidence="2" type="ORF">E0Y62_20245</name>
</gene>
<dbReference type="OrthoDB" id="2439508at2"/>
<keyword evidence="1" id="KW-0472">Membrane</keyword>
<evidence type="ECO:0000256" key="1">
    <source>
        <dbReference type="SAM" id="Phobius"/>
    </source>
</evidence>
<accession>A0A4R1AV93</accession>
<keyword evidence="1" id="KW-1133">Transmembrane helix</keyword>